<reference evidence="1" key="1">
    <citation type="journal article" date="2014" name="Front. Microbiol.">
        <title>High frequency of phylogenetically diverse reductive dehalogenase-homologous genes in deep subseafloor sedimentary metagenomes.</title>
        <authorList>
            <person name="Kawai M."/>
            <person name="Futagami T."/>
            <person name="Toyoda A."/>
            <person name="Takaki Y."/>
            <person name="Nishi S."/>
            <person name="Hori S."/>
            <person name="Arai W."/>
            <person name="Tsubouchi T."/>
            <person name="Morono Y."/>
            <person name="Uchiyama I."/>
            <person name="Ito T."/>
            <person name="Fujiyama A."/>
            <person name="Inagaki F."/>
            <person name="Takami H."/>
        </authorList>
    </citation>
    <scope>NUCLEOTIDE SEQUENCE</scope>
    <source>
        <strain evidence="1">Expedition CK06-06</strain>
    </source>
</reference>
<feature type="non-terminal residue" evidence="1">
    <location>
        <position position="1"/>
    </location>
</feature>
<gene>
    <name evidence="1" type="ORF">S12H4_19505</name>
</gene>
<comment type="caution">
    <text evidence="1">The sequence shown here is derived from an EMBL/GenBank/DDBJ whole genome shotgun (WGS) entry which is preliminary data.</text>
</comment>
<accession>X1TW66</accession>
<sequence>DIVPVDFFIPGCPVTPESILRGVRATQDKISGKDRKTIEFKKVELPFEKQLEERMVQWCHSYFNA</sequence>
<evidence type="ECO:0000313" key="1">
    <source>
        <dbReference type="EMBL" id="GAI84289.1"/>
    </source>
</evidence>
<dbReference type="SUPFAM" id="SSF56770">
    <property type="entry name" value="HydA/Nqo6-like"/>
    <property type="match status" value="1"/>
</dbReference>
<organism evidence="1">
    <name type="scientific">marine sediment metagenome</name>
    <dbReference type="NCBI Taxonomy" id="412755"/>
    <lineage>
        <taxon>unclassified sequences</taxon>
        <taxon>metagenomes</taxon>
        <taxon>ecological metagenomes</taxon>
    </lineage>
</organism>
<protein>
    <submittedName>
        <fullName evidence="1">Uncharacterized protein</fullName>
    </submittedName>
</protein>
<dbReference type="AlphaFoldDB" id="X1TW66"/>
<dbReference type="EMBL" id="BARW01009762">
    <property type="protein sequence ID" value="GAI84289.1"/>
    <property type="molecule type" value="Genomic_DNA"/>
</dbReference>
<name>X1TW66_9ZZZZ</name>
<proteinExistence type="predicted"/>
<dbReference type="Gene3D" id="3.40.50.12280">
    <property type="match status" value="1"/>
</dbReference>